<reference evidence="4" key="2">
    <citation type="submission" date="2025-08" db="UniProtKB">
        <authorList>
            <consortium name="Ensembl"/>
        </authorList>
    </citation>
    <scope>IDENTIFICATION</scope>
</reference>
<dbReference type="InterPro" id="IPR007110">
    <property type="entry name" value="Ig-like_dom"/>
</dbReference>
<sequence>MAIFEGSQNTDRKDATMFRQDVLRGNASLLLQKIVKRDEGPYECEVEHKGQVDSATLVLSIQVPPEVSVSPESVHLLTNNTVTCSAQSFYPELITFIWKRSGKDAETQQHNEPQLNPDGTFNSESVYRFTPTSHDDLTCEVHHVALKEPLRRSVTYTGLTVAGIAAIVATVLIVVFIVLFFFWFFSVYLSPLHPSKLLQDESVSVQCTITSWNPEMIKLRWFINDREILSERMDRDGEDETLVPLQDPSNYTLHRGSSEKGFGPKETLVTLKFRVHRSDHRGAKLKCQATHLLTRRRVERSVPLDDMHIRPRLSEIENVSQNSDTDVKLQIRAEEFKPRDISFTWSLGGRTVTSDSLDITENPNGTFSVVSVCPVPLSVIQTPGFKVSVITDHISQGKVEKRATCDTPGIDGRPHLSDVEKVTNTKVGEPCTLSCTITKFFPSDISVTWLRVGTEIEHQPVAAESEEWPAKVTTPNPEMKNYIYEVTSEVQFTPKTLHEVEDMTYICRVEHVTLMGKTEEKKSGRLELTADKMRPTISDMHVRFTKFGEPCTLACTVSDFYPKKINVTWERRMKIRIKGIPLPDLDSCKLSSTNYGPIMTNNRYSLVSHATFTPQSLGELEDKEFFCTVEHESLKKKMEKLCSVTSGFQCCPLVSNVQLSNFNGFGQVCTLSCSIDNFFPKEIKVTWLKVGKEGKKEMKVKKATPMSEEKTYKMVSEAEFTPKTLTDLEEVEYICRVEHQTLKEPIERRNGKLVVETETQPAN</sequence>
<feature type="domain" description="Ig-like" evidence="3">
    <location>
        <begin position="652"/>
        <end position="747"/>
    </location>
</feature>
<organism evidence="4 5">
    <name type="scientific">Erpetoichthys calabaricus</name>
    <name type="common">Rope fish</name>
    <name type="synonym">Calamoichthys calabaricus</name>
    <dbReference type="NCBI Taxonomy" id="27687"/>
    <lineage>
        <taxon>Eukaryota</taxon>
        <taxon>Metazoa</taxon>
        <taxon>Chordata</taxon>
        <taxon>Craniata</taxon>
        <taxon>Vertebrata</taxon>
        <taxon>Euteleostomi</taxon>
        <taxon>Actinopterygii</taxon>
        <taxon>Polypteriformes</taxon>
        <taxon>Polypteridae</taxon>
        <taxon>Erpetoichthys</taxon>
    </lineage>
</organism>
<dbReference type="AlphaFoldDB" id="A0A8C4SU80"/>
<dbReference type="InterPro" id="IPR013783">
    <property type="entry name" value="Ig-like_fold"/>
</dbReference>
<dbReference type="Gene3D" id="2.60.40.10">
    <property type="entry name" value="Immunoglobulins"/>
    <property type="match status" value="7"/>
</dbReference>
<dbReference type="InterPro" id="IPR003006">
    <property type="entry name" value="Ig/MHC_CS"/>
</dbReference>
<reference evidence="4" key="3">
    <citation type="submission" date="2025-09" db="UniProtKB">
        <authorList>
            <consortium name="Ensembl"/>
        </authorList>
    </citation>
    <scope>IDENTIFICATION</scope>
</reference>
<name>A0A8C4SU80_ERPCA</name>
<dbReference type="InterPro" id="IPR050380">
    <property type="entry name" value="Immune_Resp_Modulators"/>
</dbReference>
<dbReference type="Pfam" id="PF07654">
    <property type="entry name" value="C1-set"/>
    <property type="match status" value="4"/>
</dbReference>
<dbReference type="Proteomes" id="UP000694620">
    <property type="component" value="Chromosome 12"/>
</dbReference>
<dbReference type="Ensembl" id="ENSECRT00000022069.1">
    <property type="protein sequence ID" value="ENSECRP00000021602.1"/>
    <property type="gene ID" value="ENSECRG00000014556.1"/>
</dbReference>
<feature type="domain" description="Ig-like" evidence="3">
    <location>
        <begin position="414"/>
        <end position="527"/>
    </location>
</feature>
<dbReference type="SMART" id="SM00407">
    <property type="entry name" value="IGc1"/>
    <property type="match status" value="4"/>
</dbReference>
<feature type="domain" description="Ig-like" evidence="3">
    <location>
        <begin position="65"/>
        <end position="155"/>
    </location>
</feature>
<feature type="domain" description="Ig-like" evidence="3">
    <location>
        <begin position="535"/>
        <end position="639"/>
    </location>
</feature>
<dbReference type="InterPro" id="IPR036179">
    <property type="entry name" value="Ig-like_dom_sf"/>
</dbReference>
<dbReference type="PROSITE" id="PS00290">
    <property type="entry name" value="IG_MHC"/>
    <property type="match status" value="3"/>
</dbReference>
<accession>A0A8C4SU80</accession>
<keyword evidence="1" id="KW-0393">Immunoglobulin domain</keyword>
<dbReference type="SUPFAM" id="SSF48726">
    <property type="entry name" value="Immunoglobulin"/>
    <property type="match status" value="7"/>
</dbReference>
<keyword evidence="2" id="KW-0812">Transmembrane</keyword>
<dbReference type="InterPro" id="IPR003597">
    <property type="entry name" value="Ig_C1-set"/>
</dbReference>
<evidence type="ECO:0000313" key="5">
    <source>
        <dbReference type="Proteomes" id="UP000694620"/>
    </source>
</evidence>
<evidence type="ECO:0000256" key="2">
    <source>
        <dbReference type="SAM" id="Phobius"/>
    </source>
</evidence>
<keyword evidence="5" id="KW-1185">Reference proteome</keyword>
<dbReference type="PANTHER" id="PTHR23411">
    <property type="entry name" value="TAPASIN"/>
    <property type="match status" value="1"/>
</dbReference>
<evidence type="ECO:0000259" key="3">
    <source>
        <dbReference type="PROSITE" id="PS50835"/>
    </source>
</evidence>
<protein>
    <recommendedName>
        <fullName evidence="3">Ig-like domain-containing protein</fullName>
    </recommendedName>
</protein>
<evidence type="ECO:0000313" key="4">
    <source>
        <dbReference type="Ensembl" id="ENSECRP00000021602.1"/>
    </source>
</evidence>
<reference evidence="4" key="1">
    <citation type="submission" date="2021-06" db="EMBL/GenBank/DDBJ databases">
        <authorList>
            <consortium name="Wellcome Sanger Institute Data Sharing"/>
        </authorList>
    </citation>
    <scope>NUCLEOTIDE SEQUENCE [LARGE SCALE GENOMIC DNA]</scope>
</reference>
<feature type="transmembrane region" description="Helical" evidence="2">
    <location>
        <begin position="156"/>
        <end position="185"/>
    </location>
</feature>
<dbReference type="CDD" id="cd00098">
    <property type="entry name" value="IgC1"/>
    <property type="match status" value="3"/>
</dbReference>
<dbReference type="GeneTree" id="ENSGT00980000202179"/>
<evidence type="ECO:0000256" key="1">
    <source>
        <dbReference type="ARBA" id="ARBA00023319"/>
    </source>
</evidence>
<feature type="domain" description="Ig-like" evidence="3">
    <location>
        <begin position="185"/>
        <end position="303"/>
    </location>
</feature>
<keyword evidence="2" id="KW-0472">Membrane</keyword>
<dbReference type="PROSITE" id="PS50835">
    <property type="entry name" value="IG_LIKE"/>
    <property type="match status" value="5"/>
</dbReference>
<proteinExistence type="predicted"/>
<keyword evidence="2" id="KW-1133">Transmembrane helix</keyword>